<gene>
    <name evidence="1" type="ORF">SAMN02745148_03340</name>
</gene>
<dbReference type="OrthoDB" id="5785332at2"/>
<dbReference type="Pfam" id="PF19891">
    <property type="entry name" value="DUF6364"/>
    <property type="match status" value="1"/>
</dbReference>
<dbReference type="Proteomes" id="UP000184346">
    <property type="component" value="Unassembled WGS sequence"/>
</dbReference>
<reference evidence="1 2" key="1">
    <citation type="submission" date="2016-11" db="EMBL/GenBank/DDBJ databases">
        <authorList>
            <person name="Jaros S."/>
            <person name="Januszkiewicz K."/>
            <person name="Wedrychowicz H."/>
        </authorList>
    </citation>
    <scope>NUCLEOTIDE SEQUENCE [LARGE SCALE GENOMIC DNA]</scope>
    <source>
        <strain evidence="1 2">DSM 19980</strain>
    </source>
</reference>
<dbReference type="AlphaFoldDB" id="A0A1M5DUH5"/>
<dbReference type="InterPro" id="IPR045944">
    <property type="entry name" value="DUF6364"/>
</dbReference>
<evidence type="ECO:0000313" key="2">
    <source>
        <dbReference type="Proteomes" id="UP000184346"/>
    </source>
</evidence>
<evidence type="ECO:0000313" key="1">
    <source>
        <dbReference type="EMBL" id="SHF70653.1"/>
    </source>
</evidence>
<keyword evidence="2" id="KW-1185">Reference proteome</keyword>
<dbReference type="STRING" id="1121942.SAMN02745148_03340"/>
<sequence length="80" mass="9086">MPAETVKLTIRLPRQDVEFAKAYAKAHDLSVTEVIDRYLRRMRALGNGVPSPELDFITGLVPADVDAEAEYRKYQQEKHG</sequence>
<dbReference type="EMBL" id="FQUJ01000019">
    <property type="protein sequence ID" value="SHF70653.1"/>
    <property type="molecule type" value="Genomic_DNA"/>
</dbReference>
<accession>A0A1M5DUH5</accession>
<protein>
    <submittedName>
        <fullName evidence="1">Uncharacterized protein</fullName>
    </submittedName>
</protein>
<name>A0A1M5DUH5_9GAMM</name>
<proteinExistence type="predicted"/>
<organism evidence="1 2">
    <name type="scientific">Modicisalibacter ilicicola DSM 19980</name>
    <dbReference type="NCBI Taxonomy" id="1121942"/>
    <lineage>
        <taxon>Bacteria</taxon>
        <taxon>Pseudomonadati</taxon>
        <taxon>Pseudomonadota</taxon>
        <taxon>Gammaproteobacteria</taxon>
        <taxon>Oceanospirillales</taxon>
        <taxon>Halomonadaceae</taxon>
        <taxon>Modicisalibacter</taxon>
    </lineage>
</organism>
<dbReference type="RefSeq" id="WP_072824938.1">
    <property type="nucleotide sequence ID" value="NZ_FQUJ01000019.1"/>
</dbReference>